<protein>
    <submittedName>
        <fullName evidence="1">Uncharacterized protein</fullName>
    </submittedName>
</protein>
<evidence type="ECO:0000313" key="2">
    <source>
        <dbReference type="Proteomes" id="UP000198929"/>
    </source>
</evidence>
<name>A0A1H9TVH2_9CORY</name>
<reference evidence="2" key="1">
    <citation type="submission" date="2016-10" db="EMBL/GenBank/DDBJ databases">
        <authorList>
            <person name="Varghese N."/>
            <person name="Submissions S."/>
        </authorList>
    </citation>
    <scope>NUCLEOTIDE SEQUENCE [LARGE SCALE GENOMIC DNA]</scope>
    <source>
        <strain evidence="2">DSM 20524</strain>
    </source>
</reference>
<dbReference type="STRING" id="1121357.SAMN05661109_01585"/>
<dbReference type="AlphaFoldDB" id="A0A1H9TVH2"/>
<dbReference type="EMBL" id="FOGQ01000006">
    <property type="protein sequence ID" value="SES01370.1"/>
    <property type="molecule type" value="Genomic_DNA"/>
</dbReference>
<gene>
    <name evidence="1" type="ORF">SAMN05661109_01585</name>
</gene>
<proteinExistence type="predicted"/>
<dbReference type="Proteomes" id="UP000198929">
    <property type="component" value="Unassembled WGS sequence"/>
</dbReference>
<evidence type="ECO:0000313" key="1">
    <source>
        <dbReference type="EMBL" id="SES01370.1"/>
    </source>
</evidence>
<dbReference type="RefSeq" id="WP_143063435.1">
    <property type="nucleotide sequence ID" value="NZ_CP047199.1"/>
</dbReference>
<organism evidence="1 2">
    <name type="scientific">Corynebacterium cystitidis DSM 20524</name>
    <dbReference type="NCBI Taxonomy" id="1121357"/>
    <lineage>
        <taxon>Bacteria</taxon>
        <taxon>Bacillati</taxon>
        <taxon>Actinomycetota</taxon>
        <taxon>Actinomycetes</taxon>
        <taxon>Mycobacteriales</taxon>
        <taxon>Corynebacteriaceae</taxon>
        <taxon>Corynebacterium</taxon>
    </lineage>
</organism>
<accession>A0A1H9TVH2</accession>
<keyword evidence="2" id="KW-1185">Reference proteome</keyword>
<sequence>MREMVILGDHGCFGLNRGIRKRGEGLFLTFKKVHFKGGGLLIAIGGTMGALGGCSADGIGEARPITMADELVAVENIDEAHQWIEEHTLPEYAEDAQESYSESLIIPADAPQAYEPAGVVDVKELMSITDADDAHLGSLMLSDSIDRIYTHYGIDSAALVGINVVNEDGSVIHEVPWFMLFLEKQGEWHFVKALTQQVVQEENLM</sequence>